<proteinExistence type="predicted"/>
<gene>
    <name evidence="1" type="ORF">F8M41_010618</name>
</gene>
<dbReference type="Proteomes" id="UP000439903">
    <property type="component" value="Unassembled WGS sequence"/>
</dbReference>
<sequence length="194" mass="20671">MENENKNEIVSSEIEKNSSSSVNFEFNNHISEFTNFGMPNSGSVGCRLTNLVDLEFSGSVLSSNSADVSPSASSSGFQDILPGAISSGFQDILPSAISSGFQDISSGFCFTGTKSSGFKDVLSDAISFRFQDILSGAISFGSQDVSFSVVSSESDITGIEKFLPTSTTDDISTELTLHVENFFNNWNAIQCAID</sequence>
<accession>A0A8H4AU84</accession>
<organism evidence="1 2">
    <name type="scientific">Gigaspora margarita</name>
    <dbReference type="NCBI Taxonomy" id="4874"/>
    <lineage>
        <taxon>Eukaryota</taxon>
        <taxon>Fungi</taxon>
        <taxon>Fungi incertae sedis</taxon>
        <taxon>Mucoromycota</taxon>
        <taxon>Glomeromycotina</taxon>
        <taxon>Glomeromycetes</taxon>
        <taxon>Diversisporales</taxon>
        <taxon>Gigasporaceae</taxon>
        <taxon>Gigaspora</taxon>
    </lineage>
</organism>
<evidence type="ECO:0000313" key="2">
    <source>
        <dbReference type="Proteomes" id="UP000439903"/>
    </source>
</evidence>
<dbReference type="AlphaFoldDB" id="A0A8H4AU84"/>
<keyword evidence="2" id="KW-1185">Reference proteome</keyword>
<protein>
    <submittedName>
        <fullName evidence="1">Uncharacterized protein</fullName>
    </submittedName>
</protein>
<dbReference type="EMBL" id="WTPW01000221">
    <property type="protein sequence ID" value="KAF0533342.1"/>
    <property type="molecule type" value="Genomic_DNA"/>
</dbReference>
<dbReference type="OrthoDB" id="2486531at2759"/>
<evidence type="ECO:0000313" key="1">
    <source>
        <dbReference type="EMBL" id="KAF0533342.1"/>
    </source>
</evidence>
<comment type="caution">
    <text evidence="1">The sequence shown here is derived from an EMBL/GenBank/DDBJ whole genome shotgun (WGS) entry which is preliminary data.</text>
</comment>
<reference evidence="1 2" key="1">
    <citation type="journal article" date="2019" name="Environ. Microbiol.">
        <title>At the nexus of three kingdoms: the genome of the mycorrhizal fungus Gigaspora margarita provides insights into plant, endobacterial and fungal interactions.</title>
        <authorList>
            <person name="Venice F."/>
            <person name="Ghignone S."/>
            <person name="Salvioli di Fossalunga A."/>
            <person name="Amselem J."/>
            <person name="Novero M."/>
            <person name="Xianan X."/>
            <person name="Sedzielewska Toro K."/>
            <person name="Morin E."/>
            <person name="Lipzen A."/>
            <person name="Grigoriev I.V."/>
            <person name="Henrissat B."/>
            <person name="Martin F.M."/>
            <person name="Bonfante P."/>
        </authorList>
    </citation>
    <scope>NUCLEOTIDE SEQUENCE [LARGE SCALE GENOMIC DNA]</scope>
    <source>
        <strain evidence="1 2">BEG34</strain>
    </source>
</reference>
<name>A0A8H4AU84_GIGMA</name>